<name>A0A162AM47_DAUCS</name>
<dbReference type="AlphaFoldDB" id="A0A162AM47"/>
<feature type="region of interest" description="Disordered" evidence="1">
    <location>
        <begin position="1"/>
        <end position="61"/>
    </location>
</feature>
<proteinExistence type="predicted"/>
<keyword evidence="4" id="KW-1185">Reference proteome</keyword>
<organism evidence="2">
    <name type="scientific">Daucus carota subsp. sativus</name>
    <name type="common">Carrot</name>
    <dbReference type="NCBI Taxonomy" id="79200"/>
    <lineage>
        <taxon>Eukaryota</taxon>
        <taxon>Viridiplantae</taxon>
        <taxon>Streptophyta</taxon>
        <taxon>Embryophyta</taxon>
        <taxon>Tracheophyta</taxon>
        <taxon>Spermatophyta</taxon>
        <taxon>Magnoliopsida</taxon>
        <taxon>eudicotyledons</taxon>
        <taxon>Gunneridae</taxon>
        <taxon>Pentapetalae</taxon>
        <taxon>asterids</taxon>
        <taxon>campanulids</taxon>
        <taxon>Apiales</taxon>
        <taxon>Apiaceae</taxon>
        <taxon>Apioideae</taxon>
        <taxon>Scandiceae</taxon>
        <taxon>Daucinae</taxon>
        <taxon>Daucus</taxon>
        <taxon>Daucus sect. Daucus</taxon>
    </lineage>
</organism>
<sequence>MVVTRRSGNNAAEKMVVRSPKKRPTTKRGLKCRKPQHKQPSKKELVTPCRGRAEEAETENVGGEEIMPLDISSGEESKPQVDHLSMLKSYKPPSYVNTSQENLKTLMDAAAILKDELVSHLEKTAHKLDTVDMLRSANKCFTALKLLKVDYEAFHGEVHKLIKHTLELSGDKEKSTCTDLGLKVAYEKSVSNVNAAREKLTAAEYNLMNAKTDYDYTIEKIKKLKAVLHKLEVEAATERDGIENLTSKRDHCNEAFSLAVRIKLPYEEVLGSLERLWELV</sequence>
<feature type="compositionally biased region" description="Polar residues" evidence="1">
    <location>
        <begin position="1"/>
        <end position="10"/>
    </location>
</feature>
<evidence type="ECO:0000313" key="2">
    <source>
        <dbReference type="EMBL" id="KZN03133.1"/>
    </source>
</evidence>
<accession>A0A162AM47</accession>
<feature type="compositionally biased region" description="Basic and acidic residues" evidence="1">
    <location>
        <begin position="41"/>
        <end position="55"/>
    </location>
</feature>
<dbReference type="EMBL" id="LNRQ01000003">
    <property type="protein sequence ID" value="KZN03133.1"/>
    <property type="molecule type" value="Genomic_DNA"/>
</dbReference>
<gene>
    <name evidence="2" type="ORF">DCAR_011889</name>
    <name evidence="3" type="ORF">DCAR_0313432</name>
</gene>
<protein>
    <submittedName>
        <fullName evidence="2">Uncharacterized protein</fullName>
    </submittedName>
</protein>
<evidence type="ECO:0000313" key="4">
    <source>
        <dbReference type="Proteomes" id="UP000077755"/>
    </source>
</evidence>
<evidence type="ECO:0000313" key="3">
    <source>
        <dbReference type="EMBL" id="WOG94139.1"/>
    </source>
</evidence>
<evidence type="ECO:0000256" key="1">
    <source>
        <dbReference type="SAM" id="MobiDB-lite"/>
    </source>
</evidence>
<dbReference type="Proteomes" id="UP000077755">
    <property type="component" value="Chromosome 3"/>
</dbReference>
<feature type="compositionally biased region" description="Basic residues" evidence="1">
    <location>
        <begin position="19"/>
        <end position="40"/>
    </location>
</feature>
<dbReference type="Gramene" id="KZN03133">
    <property type="protein sequence ID" value="KZN03133"/>
    <property type="gene ID" value="DCAR_011889"/>
</dbReference>
<dbReference type="EMBL" id="CP093345">
    <property type="protein sequence ID" value="WOG94139.1"/>
    <property type="molecule type" value="Genomic_DNA"/>
</dbReference>
<reference evidence="3" key="2">
    <citation type="submission" date="2022-03" db="EMBL/GenBank/DDBJ databases">
        <title>Draft title - Genomic analysis of global carrot germplasm unveils the trajectory of domestication and the origin of high carotenoid orange carrot.</title>
        <authorList>
            <person name="Iorizzo M."/>
            <person name="Ellison S."/>
            <person name="Senalik D."/>
            <person name="Macko-Podgorni A."/>
            <person name="Grzebelus D."/>
            <person name="Bostan H."/>
            <person name="Rolling W."/>
            <person name="Curaba J."/>
            <person name="Simon P."/>
        </authorList>
    </citation>
    <scope>NUCLEOTIDE SEQUENCE</scope>
    <source>
        <tissue evidence="3">Leaf</tissue>
    </source>
</reference>
<reference evidence="2" key="1">
    <citation type="journal article" date="2016" name="Nat. Genet.">
        <title>A high-quality carrot genome assembly provides new insights into carotenoid accumulation and asterid genome evolution.</title>
        <authorList>
            <person name="Iorizzo M."/>
            <person name="Ellison S."/>
            <person name="Senalik D."/>
            <person name="Zeng P."/>
            <person name="Satapoomin P."/>
            <person name="Huang J."/>
            <person name="Bowman M."/>
            <person name="Iovene M."/>
            <person name="Sanseverino W."/>
            <person name="Cavagnaro P."/>
            <person name="Yildiz M."/>
            <person name="Macko-Podgorni A."/>
            <person name="Moranska E."/>
            <person name="Grzebelus E."/>
            <person name="Grzebelus D."/>
            <person name="Ashrafi H."/>
            <person name="Zheng Z."/>
            <person name="Cheng S."/>
            <person name="Spooner D."/>
            <person name="Van Deynze A."/>
            <person name="Simon P."/>
        </authorList>
    </citation>
    <scope>NUCLEOTIDE SEQUENCE [LARGE SCALE GENOMIC DNA]</scope>
    <source>
        <tissue evidence="2">Leaf</tissue>
    </source>
</reference>